<dbReference type="SUPFAM" id="SSF50249">
    <property type="entry name" value="Nucleic acid-binding proteins"/>
    <property type="match status" value="1"/>
</dbReference>
<dbReference type="InterPro" id="IPR022002">
    <property type="entry name" value="ChsH2_Znr"/>
</dbReference>
<dbReference type="Gene3D" id="3.40.47.10">
    <property type="match status" value="1"/>
</dbReference>
<dbReference type="CDD" id="cd00829">
    <property type="entry name" value="SCP-x_thiolase"/>
    <property type="match status" value="1"/>
</dbReference>
<feature type="domain" description="ChsH2 C-terminal OB-fold" evidence="1">
    <location>
        <begin position="61"/>
        <end position="129"/>
    </location>
</feature>
<dbReference type="Pfam" id="PF01796">
    <property type="entry name" value="OB_ChsH2_C"/>
    <property type="match status" value="1"/>
</dbReference>
<keyword evidence="5" id="KW-1185">Reference proteome</keyword>
<reference evidence="4 5" key="1">
    <citation type="submission" date="2023-08" db="EMBL/GenBank/DDBJ databases">
        <authorList>
            <person name="Folkvardsen B D."/>
            <person name="Norman A."/>
        </authorList>
    </citation>
    <scope>NUCLEOTIDE SEQUENCE [LARGE SCALE GENOMIC DNA]</scope>
    <source>
        <strain evidence="4 5">Mu0050</strain>
    </source>
</reference>
<sequence>MSSADTPTRLPLPELRPEVEFFWTAGADGVLRICECGDCKSLIHPPQPICRYCRSHNMGVREVSGRGVLAGFTVNHRFSLPGLPAPYVVAQVALEEDPRVRLTTNILVDIDESGGVDLELGQLVEVEFEKADDVYLPLFRPVAPKQLGELPADEIAPEDFSKHVRPMVRQEKFEDKAVITGIGASRLGRRLMVPPLSLTIEACEAAVADAGLTLDDIDGLSTYPGLDIAGMGEGGVGALEGALGIKPTWINGGMDTFGPGGSVIAAVMAVATGMARHVLCFRTLWEATFSQLMKEGKAAPPGGMRTTNWQAPFGATSAAHTLALNAQRHFHRYGTTRETLGWIALNQRANAALNPTAIYRDPMTMEDYLSARMITTPFGLYDCDVPCDGAVAVIVSAVDTADDLAKPPVRIEAVGTQIIERTDWDQTTLTHEPQVLGQAAHLWTRTSLRPSDVDVAELYDGFSFNCLSWLEALGFCGIGEAKDFLDGGKNIARDGVIPLNTHGGQLSHGRTHGMGLIHEAVTQLRNEAGDRQVADARVAVVSSGGLTPSGVLLLRADT</sequence>
<dbReference type="InterPro" id="IPR016039">
    <property type="entry name" value="Thiolase-like"/>
</dbReference>
<dbReference type="InterPro" id="IPR002878">
    <property type="entry name" value="ChsH2_C"/>
</dbReference>
<proteinExistence type="predicted"/>
<accession>A0ABM9MBK6</accession>
<dbReference type="EMBL" id="OY726395">
    <property type="protein sequence ID" value="CAJ1581234.1"/>
    <property type="molecule type" value="Genomic_DNA"/>
</dbReference>
<dbReference type="InterPro" id="IPR012340">
    <property type="entry name" value="NA-bd_OB-fold"/>
</dbReference>
<feature type="domain" description="ChsH2 rubredoxin-like zinc ribbon" evidence="2">
    <location>
        <begin position="23"/>
        <end position="58"/>
    </location>
</feature>
<evidence type="ECO:0000259" key="1">
    <source>
        <dbReference type="Pfam" id="PF01796"/>
    </source>
</evidence>
<dbReference type="PANTHER" id="PTHR42870">
    <property type="entry name" value="ACETYL-COA C-ACETYLTRANSFERASE"/>
    <property type="match status" value="1"/>
</dbReference>
<dbReference type="Proteomes" id="UP001190466">
    <property type="component" value="Chromosome"/>
</dbReference>
<dbReference type="Pfam" id="PF12172">
    <property type="entry name" value="zf-ChsH2"/>
    <property type="match status" value="1"/>
</dbReference>
<dbReference type="Pfam" id="PF22691">
    <property type="entry name" value="Thiolase_C_1"/>
    <property type="match status" value="1"/>
</dbReference>
<dbReference type="InterPro" id="IPR055140">
    <property type="entry name" value="Thiolase_C_2"/>
</dbReference>
<protein>
    <submittedName>
        <fullName evidence="4">OB-fold domain-containing protein</fullName>
    </submittedName>
</protein>
<organism evidence="4 5">
    <name type="scientific">[Mycobacterium] wendilense</name>
    <dbReference type="NCBI Taxonomy" id="3064284"/>
    <lineage>
        <taxon>Bacteria</taxon>
        <taxon>Bacillati</taxon>
        <taxon>Actinomycetota</taxon>
        <taxon>Actinomycetes</taxon>
        <taxon>Mycobacteriales</taxon>
        <taxon>Mycobacteriaceae</taxon>
        <taxon>Mycolicibacter</taxon>
    </lineage>
</organism>
<dbReference type="RefSeq" id="WP_316515608.1">
    <property type="nucleotide sequence ID" value="NZ_OY726395.1"/>
</dbReference>
<feature type="domain" description="Thiolase C-terminal" evidence="3">
    <location>
        <begin position="444"/>
        <end position="547"/>
    </location>
</feature>
<dbReference type="SUPFAM" id="SSF53901">
    <property type="entry name" value="Thiolase-like"/>
    <property type="match status" value="2"/>
</dbReference>
<evidence type="ECO:0000313" key="5">
    <source>
        <dbReference type="Proteomes" id="UP001190466"/>
    </source>
</evidence>
<evidence type="ECO:0000259" key="3">
    <source>
        <dbReference type="Pfam" id="PF22691"/>
    </source>
</evidence>
<dbReference type="PANTHER" id="PTHR42870:SF1">
    <property type="entry name" value="NON-SPECIFIC LIPID-TRANSFER PROTEIN-LIKE 2"/>
    <property type="match status" value="1"/>
</dbReference>
<evidence type="ECO:0000259" key="2">
    <source>
        <dbReference type="Pfam" id="PF12172"/>
    </source>
</evidence>
<evidence type="ECO:0000313" key="4">
    <source>
        <dbReference type="EMBL" id="CAJ1581234.1"/>
    </source>
</evidence>
<name>A0ABM9MBK6_9MYCO</name>
<gene>
    <name evidence="4" type="ORF">MU0050_001455</name>
</gene>